<accession>A0ABT7PI73</accession>
<evidence type="ECO:0000313" key="1">
    <source>
        <dbReference type="EMBL" id="MDM4016198.1"/>
    </source>
</evidence>
<name>A0ABT7PI73_9BACT</name>
<organism evidence="1 2">
    <name type="scientific">Roseiconus lacunae</name>
    <dbReference type="NCBI Taxonomy" id="2605694"/>
    <lineage>
        <taxon>Bacteria</taxon>
        <taxon>Pseudomonadati</taxon>
        <taxon>Planctomycetota</taxon>
        <taxon>Planctomycetia</taxon>
        <taxon>Pirellulales</taxon>
        <taxon>Pirellulaceae</taxon>
        <taxon>Roseiconus</taxon>
    </lineage>
</organism>
<keyword evidence="2" id="KW-1185">Reference proteome</keyword>
<reference evidence="1 2" key="1">
    <citation type="submission" date="2023-06" db="EMBL/GenBank/DDBJ databases">
        <title>Roseiconus lacunae JC819 isolated from Gulf of Mannar region, Tamil Nadu.</title>
        <authorList>
            <person name="Pk S."/>
            <person name="Ch S."/>
            <person name="Ch V.R."/>
        </authorList>
    </citation>
    <scope>NUCLEOTIDE SEQUENCE [LARGE SCALE GENOMIC DNA]</scope>
    <source>
        <strain evidence="1 2">JC819</strain>
    </source>
</reference>
<dbReference type="Proteomes" id="UP001239462">
    <property type="component" value="Unassembled WGS sequence"/>
</dbReference>
<sequence length="217" mass="23702">MTCSTFWIGHATTEHSVVIDRVYGHHLTNQLFYARGSEGTGGLETLPSHPLQRATSEPSMSLERIWQERQDWVARMSLTDKTADHEPPLRQAYALQRHGQLSAEAFEVPFVDQDGNLNLVESICPAGRHRESGQSEILGYLEIAPASPNVAKLRQSLHKINNELSVASLGVQVVAMLVGRGIGIGDAKAVEACDNALAAVERIASDVSETLRELPGR</sequence>
<comment type="caution">
    <text evidence="1">The sequence shown here is derived from an EMBL/GenBank/DDBJ whole genome shotgun (WGS) entry which is preliminary data.</text>
</comment>
<proteinExistence type="predicted"/>
<dbReference type="EMBL" id="JASZZN010000007">
    <property type="protein sequence ID" value="MDM4016198.1"/>
    <property type="molecule type" value="Genomic_DNA"/>
</dbReference>
<gene>
    <name evidence="1" type="ORF">QTN89_12220</name>
</gene>
<protein>
    <submittedName>
        <fullName evidence="1">Uncharacterized protein</fullName>
    </submittedName>
</protein>
<evidence type="ECO:0000313" key="2">
    <source>
        <dbReference type="Proteomes" id="UP001239462"/>
    </source>
</evidence>
<dbReference type="RefSeq" id="WP_289163822.1">
    <property type="nucleotide sequence ID" value="NZ_JASZZN010000007.1"/>
</dbReference>